<evidence type="ECO:0000313" key="3">
    <source>
        <dbReference type="Proteomes" id="UP000472268"/>
    </source>
</evidence>
<accession>A0A673UBC1</accession>
<dbReference type="Proteomes" id="UP000472268">
    <property type="component" value="Chromosome 10"/>
</dbReference>
<keyword evidence="3" id="KW-1185">Reference proteome</keyword>
<evidence type="ECO:0000313" key="2">
    <source>
        <dbReference type="Ensembl" id="ENSSSUP00005018622.1"/>
    </source>
</evidence>
<feature type="region of interest" description="Disordered" evidence="1">
    <location>
        <begin position="73"/>
        <end position="127"/>
    </location>
</feature>
<protein>
    <submittedName>
        <fullName evidence="2">Uncharacterized protein</fullName>
    </submittedName>
</protein>
<dbReference type="AlphaFoldDB" id="A0A673UBC1"/>
<reference evidence="2 3" key="1">
    <citation type="submission" date="2019-05" db="EMBL/GenBank/DDBJ databases">
        <title>A Chromosome-scale Meerkat (S. suricatta) Genome Assembly.</title>
        <authorList>
            <person name="Dudchenko O."/>
            <person name="Lieberman Aiden E."/>
            <person name="Tung J."/>
            <person name="Barreiro L.B."/>
            <person name="Clutton-Brock T.H."/>
        </authorList>
    </citation>
    <scope>NUCLEOTIDE SEQUENCE [LARGE SCALE GENOMIC DNA]</scope>
</reference>
<evidence type="ECO:0000256" key="1">
    <source>
        <dbReference type="SAM" id="MobiDB-lite"/>
    </source>
</evidence>
<reference evidence="2" key="2">
    <citation type="submission" date="2025-08" db="UniProtKB">
        <authorList>
            <consortium name="Ensembl"/>
        </authorList>
    </citation>
    <scope>IDENTIFICATION</scope>
</reference>
<name>A0A673UBC1_SURSU</name>
<sequence length="127" mass="13828">MYFLGSPARQFSPSLCDQSRPRISGATYLQNLLRVPPDPTSTESFLLKGPPSMNEFIQGHRLSKEKRLTVAPPDCQQPAASVPPQCSQLAGRQDCPTVSPDLALPEEQPHSSPQCAPLHCLSKPPQP</sequence>
<proteinExistence type="predicted"/>
<organism evidence="2 3">
    <name type="scientific">Suricata suricatta</name>
    <name type="common">Meerkat</name>
    <dbReference type="NCBI Taxonomy" id="37032"/>
    <lineage>
        <taxon>Eukaryota</taxon>
        <taxon>Metazoa</taxon>
        <taxon>Chordata</taxon>
        <taxon>Craniata</taxon>
        <taxon>Vertebrata</taxon>
        <taxon>Euteleostomi</taxon>
        <taxon>Mammalia</taxon>
        <taxon>Eutheria</taxon>
        <taxon>Laurasiatheria</taxon>
        <taxon>Carnivora</taxon>
        <taxon>Feliformia</taxon>
        <taxon>Herpestidae</taxon>
        <taxon>Suricata</taxon>
    </lineage>
</organism>
<reference evidence="2" key="3">
    <citation type="submission" date="2025-09" db="UniProtKB">
        <authorList>
            <consortium name="Ensembl"/>
        </authorList>
    </citation>
    <scope>IDENTIFICATION</scope>
</reference>
<dbReference type="Ensembl" id="ENSSSUT00005021270.1">
    <property type="protein sequence ID" value="ENSSSUP00005018622.1"/>
    <property type="gene ID" value="ENSSSUG00005012065.1"/>
</dbReference>
<dbReference type="OMA" id="HSSAQCA"/>